<evidence type="ECO:0000313" key="3">
    <source>
        <dbReference type="Proteomes" id="UP000027590"/>
    </source>
</evidence>
<protein>
    <recommendedName>
        <fullName evidence="4">Lipoprotein</fullName>
    </recommendedName>
</protein>
<evidence type="ECO:0000313" key="2">
    <source>
        <dbReference type="EMBL" id="CDG34378.1"/>
    </source>
</evidence>
<organism evidence="2 3">
    <name type="scientific">Parasaccharibacter apium</name>
    <dbReference type="NCBI Taxonomy" id="1510841"/>
    <lineage>
        <taxon>Bacteria</taxon>
        <taxon>Pseudomonadati</taxon>
        <taxon>Pseudomonadota</taxon>
        <taxon>Alphaproteobacteria</taxon>
        <taxon>Acetobacterales</taxon>
        <taxon>Acetobacteraceae</taxon>
        <taxon>Parasaccharibacter</taxon>
    </lineage>
</organism>
<dbReference type="Proteomes" id="UP000027590">
    <property type="component" value="Unassembled WGS sequence"/>
</dbReference>
<dbReference type="EMBL" id="CBLY010000006">
    <property type="protein sequence ID" value="CDG34378.1"/>
    <property type="molecule type" value="Genomic_DNA"/>
</dbReference>
<dbReference type="PROSITE" id="PS51257">
    <property type="entry name" value="PROKAR_LIPOPROTEIN"/>
    <property type="match status" value="1"/>
</dbReference>
<reference evidence="2 3" key="2">
    <citation type="journal article" date="2014" name="PLoS ONE">
        <title>Evolution of mitochondria reconstructed from the energy metabolism of living bacteria.</title>
        <authorList>
            <person name="Degli Esposti M."/>
            <person name="Chouaia B."/>
            <person name="Comandatore F."/>
            <person name="Crotti E."/>
            <person name="Sassera D."/>
            <person name="Lievens P.M."/>
            <person name="Daffonchio D."/>
            <person name="Bandi C."/>
        </authorList>
    </citation>
    <scope>NUCLEOTIDE SEQUENCE [LARGE SCALE GENOMIC DNA]</scope>
    <source>
        <strain evidence="3">AM169</strain>
    </source>
</reference>
<comment type="caution">
    <text evidence="2">The sequence shown here is derived from an EMBL/GenBank/DDBJ whole genome shotgun (WGS) entry which is preliminary data.</text>
</comment>
<reference evidence="2 3" key="1">
    <citation type="journal article" date="2014" name="Genome Biol. Evol.">
        <title>Acetic acid bacteria genomes reveal functional traits for adaptation to life in insect guts.</title>
        <authorList>
            <person name="Chouaia B."/>
            <person name="Gaiarsa S."/>
            <person name="Crotti E."/>
            <person name="Comandatore F."/>
            <person name="Degli Esposti M."/>
            <person name="Ricci I."/>
            <person name="Alma A."/>
            <person name="Favia G."/>
            <person name="Bandi C."/>
            <person name="Daffonchio D."/>
        </authorList>
    </citation>
    <scope>NUCLEOTIDE SEQUENCE [LARGE SCALE GENOMIC DNA]</scope>
    <source>
        <strain evidence="3">AM169</strain>
    </source>
</reference>
<sequence length="245" mass="27043">MVFGKMRLYTLAGLAGIMGLLSGCSGYDGNFKVKQLAWAGQPGNRTLAVQISGHDNLHPQLSCRVADVDVVLMPDAPYFRDYLRIDMAQAGFREKIGNSKALALVRHAARNDACQLVFANLPAGSWLLATRPHFYVNDEAAAQQGKPSQHDVAPAMFMWNRITVDADNDVTAVHVEKDLSRIVRKKHQYVRKHTHKKSKKRIREFHGEGSPDTQQDSWIMTPAEKQALGIPGMTLTPTAVAPSGQ</sequence>
<name>A0A7U7G776_9PROT</name>
<evidence type="ECO:0008006" key="4">
    <source>
        <dbReference type="Google" id="ProtNLM"/>
    </source>
</evidence>
<feature type="region of interest" description="Disordered" evidence="1">
    <location>
        <begin position="193"/>
        <end position="217"/>
    </location>
</feature>
<evidence type="ECO:0000256" key="1">
    <source>
        <dbReference type="SAM" id="MobiDB-lite"/>
    </source>
</evidence>
<proteinExistence type="predicted"/>
<dbReference type="AlphaFoldDB" id="A0A7U7G776"/>
<accession>A0A7U7G776</accession>
<feature type="compositionally biased region" description="Basic residues" evidence="1">
    <location>
        <begin position="193"/>
        <end position="203"/>
    </location>
</feature>
<gene>
    <name evidence="2" type="ORF">SACS_1640</name>
</gene>